<accession>A0A6A5FQV6</accession>
<dbReference type="AlphaFoldDB" id="A0A6A5FQV6"/>
<evidence type="ECO:0000313" key="3">
    <source>
        <dbReference type="Proteomes" id="UP000465112"/>
    </source>
</evidence>
<comment type="caution">
    <text evidence="2">The sequence shown here is derived from an EMBL/GenBank/DDBJ whole genome shotgun (WGS) entry which is preliminary data.</text>
</comment>
<dbReference type="Pfam" id="PF20499">
    <property type="entry name" value="DUF6729"/>
    <property type="match status" value="1"/>
</dbReference>
<feature type="domain" description="DUF6729" evidence="1">
    <location>
        <begin position="100"/>
        <end position="271"/>
    </location>
</feature>
<sequence length="519" mass="58692">MEEDKELERGMLNLSPCKFATELRPAAAVSRALAVSPPTGFSPAPSVPLDVPHQPAASVPGYAQDVAQWNCSHQQKIWMKTELEALGLWPGSRPVRHPMNMLSLWRNPPQPELIDSISELPSPKYCQLHPFFIWKPEHTIMERVRNNYILPCLHDCPNPQVASSGVGRPRVIIGTSGQYYILASRLTCKACRKYWHADKTQWLEKLPEHFSNIVPAFLTHKKAICKSVMDEMRRSGRSPEDMAKQLTEALHLKYERAHLAYLLSVQNVRDAEAGVYGQRTITGLLRQADTQAPFGGYSVADGWCGVSISSHYLVDCLVREFQRQEQLLTLLLQGTFGQVLRDCCAAFEVLDPGHQEHLLWDCWRTSEATVAKATSGNLANNSASRSKFNKDIAIDSSAAFVVVDQRDLQRLTEAYTFCGISPANPTKQHIREHCRTKVPQPRELLQRVEDMLHHFYLAKDANDVPLFKASMLKLWRIQRVHILRGCLSDPDVGEGILYRYGGTSTTTRVQEPLYLLRFQ</sequence>
<evidence type="ECO:0000313" key="2">
    <source>
        <dbReference type="EMBL" id="KAF1394863.1"/>
    </source>
</evidence>
<proteinExistence type="predicted"/>
<organism evidence="2 3">
    <name type="scientific">Perca fluviatilis</name>
    <name type="common">European perch</name>
    <dbReference type="NCBI Taxonomy" id="8168"/>
    <lineage>
        <taxon>Eukaryota</taxon>
        <taxon>Metazoa</taxon>
        <taxon>Chordata</taxon>
        <taxon>Craniata</taxon>
        <taxon>Vertebrata</taxon>
        <taxon>Euteleostomi</taxon>
        <taxon>Actinopterygii</taxon>
        <taxon>Neopterygii</taxon>
        <taxon>Teleostei</taxon>
        <taxon>Neoteleostei</taxon>
        <taxon>Acanthomorphata</taxon>
        <taxon>Eupercaria</taxon>
        <taxon>Perciformes</taxon>
        <taxon>Percoidei</taxon>
        <taxon>Percidae</taxon>
        <taxon>Percinae</taxon>
        <taxon>Perca</taxon>
    </lineage>
</organism>
<name>A0A6A5FQV6_PERFL</name>
<keyword evidence="3" id="KW-1185">Reference proteome</keyword>
<reference evidence="2 3" key="1">
    <citation type="submission" date="2019-06" db="EMBL/GenBank/DDBJ databases">
        <title>A chromosome-scale genome assembly of the European perch, Perca fluviatilis.</title>
        <authorList>
            <person name="Roques C."/>
            <person name="Zahm M."/>
            <person name="Cabau C."/>
            <person name="Klopp C."/>
            <person name="Bouchez O."/>
            <person name="Donnadieu C."/>
            <person name="Kuhl H."/>
            <person name="Gislard M."/>
            <person name="Guendouz S."/>
            <person name="Journot L."/>
            <person name="Haffray P."/>
            <person name="Bestin A."/>
            <person name="Morvezen R."/>
            <person name="Feron R."/>
            <person name="Wen M."/>
            <person name="Jouanno E."/>
            <person name="Herpin A."/>
            <person name="Schartl M."/>
            <person name="Postlethwait J."/>
            <person name="Schaerlinger B."/>
            <person name="Chardard D."/>
            <person name="Lecocq T."/>
            <person name="Poncet C."/>
            <person name="Jaffrelo L."/>
            <person name="Lampietro C."/>
            <person name="Guiguen Y."/>
        </authorList>
    </citation>
    <scope>NUCLEOTIDE SEQUENCE [LARGE SCALE GENOMIC DNA]</scope>
    <source>
        <tissue evidence="2">Blood</tissue>
    </source>
</reference>
<dbReference type="InterPro" id="IPR046616">
    <property type="entry name" value="DUF6729"/>
</dbReference>
<protein>
    <recommendedName>
        <fullName evidence="1">DUF6729 domain-containing protein</fullName>
    </recommendedName>
</protein>
<evidence type="ECO:0000259" key="1">
    <source>
        <dbReference type="Pfam" id="PF20499"/>
    </source>
</evidence>
<dbReference type="Proteomes" id="UP000465112">
    <property type="component" value="Chromosome 1"/>
</dbReference>
<gene>
    <name evidence="2" type="ORF">PFLUV_G00005550</name>
</gene>
<dbReference type="EMBL" id="VHII01000001">
    <property type="protein sequence ID" value="KAF1394863.1"/>
    <property type="molecule type" value="Genomic_DNA"/>
</dbReference>